<feature type="region of interest" description="Disordered" evidence="2">
    <location>
        <begin position="816"/>
        <end position="839"/>
    </location>
</feature>
<feature type="region of interest" description="Disordered" evidence="2">
    <location>
        <begin position="504"/>
        <end position="539"/>
    </location>
</feature>
<accession>A0A250X1K7</accession>
<keyword evidence="1" id="KW-0175">Coiled coil</keyword>
<feature type="compositionally biased region" description="Polar residues" evidence="2">
    <location>
        <begin position="816"/>
        <end position="830"/>
    </location>
</feature>
<gene>
    <name evidence="3" type="ORF">CEUSTIGMA_g4414.t1</name>
</gene>
<feature type="compositionally biased region" description="Acidic residues" evidence="2">
    <location>
        <begin position="448"/>
        <end position="464"/>
    </location>
</feature>
<feature type="compositionally biased region" description="Low complexity" evidence="2">
    <location>
        <begin position="470"/>
        <end position="486"/>
    </location>
</feature>
<feature type="compositionally biased region" description="Polar residues" evidence="2">
    <location>
        <begin position="975"/>
        <end position="991"/>
    </location>
</feature>
<reference evidence="3 4" key="1">
    <citation type="submission" date="2017-08" db="EMBL/GenBank/DDBJ databases">
        <title>Acidophilic green algal genome provides insights into adaptation to an acidic environment.</title>
        <authorList>
            <person name="Hirooka S."/>
            <person name="Hirose Y."/>
            <person name="Kanesaki Y."/>
            <person name="Higuchi S."/>
            <person name="Fujiwara T."/>
            <person name="Onuma R."/>
            <person name="Era A."/>
            <person name="Ohbayashi R."/>
            <person name="Uzuka A."/>
            <person name="Nozaki H."/>
            <person name="Yoshikawa H."/>
            <person name="Miyagishima S.Y."/>
        </authorList>
    </citation>
    <scope>NUCLEOTIDE SEQUENCE [LARGE SCALE GENOMIC DNA]</scope>
    <source>
        <strain evidence="3 4">NIES-2499</strain>
    </source>
</reference>
<feature type="compositionally biased region" description="Acidic residues" evidence="2">
    <location>
        <begin position="525"/>
        <end position="535"/>
    </location>
</feature>
<dbReference type="Proteomes" id="UP000232323">
    <property type="component" value="Unassembled WGS sequence"/>
</dbReference>
<evidence type="ECO:0000313" key="3">
    <source>
        <dbReference type="EMBL" id="GAX76967.1"/>
    </source>
</evidence>
<name>A0A250X1K7_9CHLO</name>
<organism evidence="3 4">
    <name type="scientific">Chlamydomonas eustigma</name>
    <dbReference type="NCBI Taxonomy" id="1157962"/>
    <lineage>
        <taxon>Eukaryota</taxon>
        <taxon>Viridiplantae</taxon>
        <taxon>Chlorophyta</taxon>
        <taxon>core chlorophytes</taxon>
        <taxon>Chlorophyceae</taxon>
        <taxon>CS clade</taxon>
        <taxon>Chlamydomonadales</taxon>
        <taxon>Chlamydomonadaceae</taxon>
        <taxon>Chlamydomonas</taxon>
    </lineage>
</organism>
<feature type="region of interest" description="Disordered" evidence="2">
    <location>
        <begin position="1039"/>
        <end position="1067"/>
    </location>
</feature>
<protein>
    <submittedName>
        <fullName evidence="3">Uncharacterized protein</fullName>
    </submittedName>
</protein>
<dbReference type="EMBL" id="BEGY01000021">
    <property type="protein sequence ID" value="GAX76967.1"/>
    <property type="molecule type" value="Genomic_DNA"/>
</dbReference>
<feature type="compositionally biased region" description="Basic residues" evidence="2">
    <location>
        <begin position="593"/>
        <end position="602"/>
    </location>
</feature>
<evidence type="ECO:0000256" key="1">
    <source>
        <dbReference type="SAM" id="Coils"/>
    </source>
</evidence>
<feature type="compositionally biased region" description="Acidic residues" evidence="2">
    <location>
        <begin position="614"/>
        <end position="625"/>
    </location>
</feature>
<feature type="region of interest" description="Disordered" evidence="2">
    <location>
        <begin position="581"/>
        <end position="635"/>
    </location>
</feature>
<feature type="region of interest" description="Disordered" evidence="2">
    <location>
        <begin position="448"/>
        <end position="488"/>
    </location>
</feature>
<comment type="caution">
    <text evidence="3">The sequence shown here is derived from an EMBL/GenBank/DDBJ whole genome shotgun (WGS) entry which is preliminary data.</text>
</comment>
<feature type="region of interest" description="Disordered" evidence="2">
    <location>
        <begin position="888"/>
        <end position="910"/>
    </location>
</feature>
<feature type="region of interest" description="Disordered" evidence="2">
    <location>
        <begin position="970"/>
        <end position="997"/>
    </location>
</feature>
<feature type="region of interest" description="Disordered" evidence="2">
    <location>
        <begin position="1549"/>
        <end position="1577"/>
    </location>
</feature>
<proteinExistence type="predicted"/>
<evidence type="ECO:0000256" key="2">
    <source>
        <dbReference type="SAM" id="MobiDB-lite"/>
    </source>
</evidence>
<feature type="coiled-coil region" evidence="1">
    <location>
        <begin position="290"/>
        <end position="323"/>
    </location>
</feature>
<feature type="region of interest" description="Disordered" evidence="2">
    <location>
        <begin position="1507"/>
        <end position="1527"/>
    </location>
</feature>
<keyword evidence="4" id="KW-1185">Reference proteome</keyword>
<feature type="region of interest" description="Disordered" evidence="2">
    <location>
        <begin position="1205"/>
        <end position="1226"/>
    </location>
</feature>
<evidence type="ECO:0000313" key="4">
    <source>
        <dbReference type="Proteomes" id="UP000232323"/>
    </source>
</evidence>
<sequence length="1585" mass="172510">MSSVDEVGEEARLRNLEEINLLGSLNPTLRAKFVVVKKRWLREFLIELHRANVRAPFRLIDPSNGQPGLDDDEDTAIFQTDLEQVLAMLPLSSAGRLRRMIHVTANVTTTLATAIDADNAATESQVENTFQRLADHDQNVYRVRREDSLKEHQQVDAGHLFIAEQFHRRVTASVVIQRAFREFRARCLVTGWPSKSIKRQLKSQARYLRDVVKEAQKQAQLTPSHEITVFAARHAELEQVKKALEHFEKESEMRAHEGILRAPKAGPSPAYQLHNRSYRVLLLGKSFVDREDQAVVMEQLRKEREEQEALEREEIEAKNMTNKKDPKEKIRAAMRGMTGAAAIKAGGGKRASGGGAELLRNLLFGEGLELLESVTTAKEASKAIQEQVHKMAVEYKVTDDPQSGEISLGHGSIEKGHRASSSSRICSRSGSIQAWEGMLPLPQEVEEELGELEEELEEGLEGEEGGLGLEGSVLSQSSSKQSSCVSPRQTRTYLGFGSSAVRLTSVPTKDRQRTQSMAGGSIADGGEDMEGEQDDTSSRQHEERLMALYSAGLMRTSSRVFRPGSGSNQAAGYVRSTTRRVSISGLGPERAQSSRRRAKRYGSRAVSFAGGPSLEEDLDAEEETSDLCSPDSPSLHMKSRFAKDASVLHSTVPPSVLEEASVPGPPPAGVSGNTKGVDEELQQQELIMQAELGSSDGVNEISSLADLDNSQQTTGGAGRNDLALSVMKQGMNINDSRLATADPEDDDNTSLLSTALHKGTAFVPLNQLLASARNQPKWGSSAMQPHKMRQAFQSGSSRKPIILQTALKHGETTAKLNQQVQQPHTPTPSQHYAVRPGRQTDGWTKEHHELLDSNSTSTPASLRPQDFGTAVPAPLLVPAVPAPLLVPPHSLSPHRSQSPERGKAALSGSLKEDTNRHFTDYVVHQHQHAALSGSLKENTNRHFTDYVVHQHQQLQQRPDAAVHFPYPDTSRLHNGATSQATTKSWEASSGPHQRPATPPVAALKTIYVAQRPSSQSIGQSSMTALPGPRAVVMGFRASRPATSQGSAEDGGPPQNHEYQQQQQQQRYQDVHGLSLSLMKAAAGSTDMAVRPPTFLATSDNDVIMRPSIPTMSITVTRQNQHVTQVISSSEINSTNVSSVECSQQRDDMGPALVMPAGRHVRHIRTAGTQGHPSSSAIACTTSQKDFIVGSPGSTTAVHQERLEITSPPAGRHSPQRGSGGSAPYNSSIMQYPAHSSHHPHLTASDMKVPLARTVMAPFVKPFTAFGRARMQSSATSAFTAAAFTYTQKAQLLRQPQTSDATTFSAKHQGHHGAKPDDQCKIADMLAASRVATTNDDHVHQHHKHYKQGNFLRRSADEALRLSTTQQSSNNRPASFYPYQPNTKPTTSLHTTLPPAAAVFDNCSTVPHLQSTTSLHTTLPPAAAVFDNCSTVPHLQSTTSLHTTLPPAAAVFDNCSTVPHLQSTTSLHTTLPPVAAVFDNCSTVPHLQSTASADLSVELDKLKVHPVPPPLELDSTRSGSRDDHHYNQSWIRSSVNTPPLLAARRELQAVQAGGSTRRVPRSPRHSLPARLPSASADQSEMFLQAL</sequence>